<comment type="caution">
    <text evidence="7">The sequence shown here is derived from an EMBL/GenBank/DDBJ whole genome shotgun (WGS) entry which is preliminary data.</text>
</comment>
<dbReference type="PROSITE" id="PS52016">
    <property type="entry name" value="TONB_DEPENDENT_REC_3"/>
    <property type="match status" value="1"/>
</dbReference>
<evidence type="ECO:0000313" key="7">
    <source>
        <dbReference type="EMBL" id="TSE13172.1"/>
    </source>
</evidence>
<dbReference type="Proteomes" id="UP000235507">
    <property type="component" value="Unassembled WGS sequence"/>
</dbReference>
<comment type="similarity">
    <text evidence="1 3">Belongs to the TonB-dependent receptor family.</text>
</comment>
<name>A0A8T9AYU8_9HYPH</name>
<accession>A0A8T9AYU8</accession>
<reference evidence="7" key="1">
    <citation type="submission" date="2019-07" db="EMBL/GenBank/DDBJ databases">
        <title>Mesorhizobum intechiensis sp. nov. isolated from nodules of Lotus tenuis growing in lowlands of the Flooding Pampa, Argentina.</title>
        <authorList>
            <person name="Estrella M.J."/>
            <person name="Torres Tejerizo G.A."/>
            <person name="Cumpa Velazquez L.M."/>
            <person name="Fontana F."/>
            <person name="Hansen L."/>
            <person name="Pistorio M."/>
            <person name="Sannazzaro A.I."/>
        </authorList>
    </citation>
    <scope>NUCLEOTIDE SEQUENCE</scope>
    <source>
        <strain evidence="7">BD68</strain>
    </source>
</reference>
<dbReference type="GO" id="GO:0015344">
    <property type="term" value="F:siderophore uptake transmembrane transporter activity"/>
    <property type="evidence" value="ECO:0007669"/>
    <property type="project" value="TreeGrafter"/>
</dbReference>
<feature type="non-terminal residue" evidence="7">
    <location>
        <position position="224"/>
    </location>
</feature>
<keyword evidence="2 7" id="KW-0675">Receptor</keyword>
<sequence length="224" mass="23561">MGFLNWELRGRSAANGVAALLASVAAVALSAPAAHAQQATQPAGEQTDQSKQADQEKAAPASATLLDKILVISRTGETAIESLASASHVDQEQLARRMATTPNEMLLGVPGVATQADARRVSTSINIRGLQDFGRVAVIVDGARQDFQRSDHGTQSTFYIDPELVKSVDVIRGPVANTYGSGAIGGVVFFDTKDAADFLKPEETWSASVTGRYESNGKGWTTSA</sequence>
<comment type="subcellular location">
    <subcellularLocation>
        <location evidence="3">Cell outer membrane</location>
        <topology evidence="3">Multi-pass membrane protein</topology>
    </subcellularLocation>
</comment>
<feature type="domain" description="TonB-dependent receptor plug" evidence="6">
    <location>
        <begin position="81"/>
        <end position="187"/>
    </location>
</feature>
<evidence type="ECO:0000313" key="8">
    <source>
        <dbReference type="Proteomes" id="UP000235507"/>
    </source>
</evidence>
<keyword evidence="3" id="KW-0812">Transmembrane</keyword>
<dbReference type="InterPro" id="IPR037066">
    <property type="entry name" value="Plug_dom_sf"/>
</dbReference>
<evidence type="ECO:0000256" key="5">
    <source>
        <dbReference type="SAM" id="SignalP"/>
    </source>
</evidence>
<proteinExistence type="inferred from homology"/>
<dbReference type="Gene3D" id="2.170.130.10">
    <property type="entry name" value="TonB-dependent receptor, plug domain"/>
    <property type="match status" value="1"/>
</dbReference>
<keyword evidence="3" id="KW-1134">Transmembrane beta strand</keyword>
<dbReference type="AlphaFoldDB" id="A0A8T9AYU8"/>
<evidence type="ECO:0000256" key="1">
    <source>
        <dbReference type="ARBA" id="ARBA00009810"/>
    </source>
</evidence>
<dbReference type="InterPro" id="IPR039426">
    <property type="entry name" value="TonB-dep_rcpt-like"/>
</dbReference>
<dbReference type="InterPro" id="IPR012910">
    <property type="entry name" value="Plug_dom"/>
</dbReference>
<evidence type="ECO:0000256" key="3">
    <source>
        <dbReference type="PROSITE-ProRule" id="PRU01360"/>
    </source>
</evidence>
<dbReference type="EMBL" id="PNOT02000059">
    <property type="protein sequence ID" value="TSE13172.1"/>
    <property type="molecule type" value="Genomic_DNA"/>
</dbReference>
<evidence type="ECO:0000256" key="2">
    <source>
        <dbReference type="ARBA" id="ARBA00023170"/>
    </source>
</evidence>
<keyword evidence="3" id="KW-0472">Membrane</keyword>
<keyword evidence="3" id="KW-0813">Transport</keyword>
<protein>
    <submittedName>
        <fullName evidence="7">TonB-dependent receptor</fullName>
    </submittedName>
</protein>
<dbReference type="Pfam" id="PF07715">
    <property type="entry name" value="Plug"/>
    <property type="match status" value="1"/>
</dbReference>
<keyword evidence="5" id="KW-0732">Signal</keyword>
<keyword evidence="3" id="KW-0998">Cell outer membrane</keyword>
<organism evidence="7 8">
    <name type="scientific">Mesorhizobium intechi</name>
    <dbReference type="NCBI Taxonomy" id="537601"/>
    <lineage>
        <taxon>Bacteria</taxon>
        <taxon>Pseudomonadati</taxon>
        <taxon>Pseudomonadota</taxon>
        <taxon>Alphaproteobacteria</taxon>
        <taxon>Hyphomicrobiales</taxon>
        <taxon>Phyllobacteriaceae</taxon>
        <taxon>Mesorhizobium</taxon>
    </lineage>
</organism>
<evidence type="ECO:0000256" key="4">
    <source>
        <dbReference type="SAM" id="MobiDB-lite"/>
    </source>
</evidence>
<dbReference type="RefSeq" id="WP_208760350.1">
    <property type="nucleotide sequence ID" value="NZ_PNOT02000059.1"/>
</dbReference>
<dbReference type="GO" id="GO:0009279">
    <property type="term" value="C:cell outer membrane"/>
    <property type="evidence" value="ECO:0007669"/>
    <property type="project" value="UniProtKB-SubCell"/>
</dbReference>
<keyword evidence="8" id="KW-1185">Reference proteome</keyword>
<feature type="chain" id="PRO_5035850129" evidence="5">
    <location>
        <begin position="37"/>
        <end position="224"/>
    </location>
</feature>
<evidence type="ECO:0000259" key="6">
    <source>
        <dbReference type="Pfam" id="PF07715"/>
    </source>
</evidence>
<dbReference type="SUPFAM" id="SSF56935">
    <property type="entry name" value="Porins"/>
    <property type="match status" value="1"/>
</dbReference>
<feature type="region of interest" description="Disordered" evidence="4">
    <location>
        <begin position="37"/>
        <end position="60"/>
    </location>
</feature>
<dbReference type="PANTHER" id="PTHR30069">
    <property type="entry name" value="TONB-DEPENDENT OUTER MEMBRANE RECEPTOR"/>
    <property type="match status" value="1"/>
</dbReference>
<dbReference type="PANTHER" id="PTHR30069:SF41">
    <property type="entry name" value="HEME_HEMOPEXIN UTILIZATION PROTEIN C"/>
    <property type="match status" value="1"/>
</dbReference>
<feature type="signal peptide" evidence="5">
    <location>
        <begin position="1"/>
        <end position="36"/>
    </location>
</feature>
<dbReference type="GO" id="GO:0044718">
    <property type="term" value="P:siderophore transmembrane transport"/>
    <property type="evidence" value="ECO:0007669"/>
    <property type="project" value="TreeGrafter"/>
</dbReference>
<gene>
    <name evidence="7" type="ORF">C1D09_005230</name>
</gene>